<protein>
    <submittedName>
        <fullName evidence="2">Uncharacterized protein</fullName>
    </submittedName>
</protein>
<evidence type="ECO:0000313" key="2">
    <source>
        <dbReference type="EMBL" id="OSD04693.1"/>
    </source>
</evidence>
<evidence type="ECO:0000313" key="3">
    <source>
        <dbReference type="Proteomes" id="UP000193067"/>
    </source>
</evidence>
<dbReference type="EMBL" id="KZ084095">
    <property type="protein sequence ID" value="OSD04693.1"/>
    <property type="molecule type" value="Genomic_DNA"/>
</dbReference>
<keyword evidence="3" id="KW-1185">Reference proteome</keyword>
<dbReference type="Proteomes" id="UP000193067">
    <property type="component" value="Unassembled WGS sequence"/>
</dbReference>
<feature type="region of interest" description="Disordered" evidence="1">
    <location>
        <begin position="101"/>
        <end position="122"/>
    </location>
</feature>
<reference evidence="2 3" key="1">
    <citation type="journal article" date="2015" name="Biotechnol. Biofuels">
        <title>Enhanced degradation of softwood versus hardwood by the white-rot fungus Pycnoporus coccineus.</title>
        <authorList>
            <person name="Couturier M."/>
            <person name="Navarro D."/>
            <person name="Chevret D."/>
            <person name="Henrissat B."/>
            <person name="Piumi F."/>
            <person name="Ruiz-Duenas F.J."/>
            <person name="Martinez A.T."/>
            <person name="Grigoriev I.V."/>
            <person name="Riley R."/>
            <person name="Lipzen A."/>
            <person name="Berrin J.G."/>
            <person name="Master E.R."/>
            <person name="Rosso M.N."/>
        </authorList>
    </citation>
    <scope>NUCLEOTIDE SEQUENCE [LARGE SCALE GENOMIC DNA]</scope>
    <source>
        <strain evidence="2 3">BRFM310</strain>
    </source>
</reference>
<dbReference type="AlphaFoldDB" id="A0A1Y2IVL3"/>
<evidence type="ECO:0000256" key="1">
    <source>
        <dbReference type="SAM" id="MobiDB-lite"/>
    </source>
</evidence>
<gene>
    <name evidence="2" type="ORF">PYCCODRAFT_59646</name>
</gene>
<sequence>MPLSRSVSARDPLNLSSAVGRLPHYPDTGAMLEVRHVPDVCHLARDISLVVKLYLDIARSSRSHRAFDDEVMELASVPGGKSYRWVVGSLPYGNDGCVQHRPAEPPPISSLPDHASPADRGATSRWAVGTALRFPRLTIEADAAHAVLPVISQFWDAAQSGCGG</sequence>
<name>A0A1Y2IVL3_TRAC3</name>
<proteinExistence type="predicted"/>
<organism evidence="2 3">
    <name type="scientific">Trametes coccinea (strain BRFM310)</name>
    <name type="common">Pycnoporus coccineus</name>
    <dbReference type="NCBI Taxonomy" id="1353009"/>
    <lineage>
        <taxon>Eukaryota</taxon>
        <taxon>Fungi</taxon>
        <taxon>Dikarya</taxon>
        <taxon>Basidiomycota</taxon>
        <taxon>Agaricomycotina</taxon>
        <taxon>Agaricomycetes</taxon>
        <taxon>Polyporales</taxon>
        <taxon>Polyporaceae</taxon>
        <taxon>Trametes</taxon>
    </lineage>
</organism>
<accession>A0A1Y2IVL3</accession>